<organism evidence="2 3">
    <name type="scientific">Chitinophaga caseinilytica</name>
    <dbReference type="NCBI Taxonomy" id="2267521"/>
    <lineage>
        <taxon>Bacteria</taxon>
        <taxon>Pseudomonadati</taxon>
        <taxon>Bacteroidota</taxon>
        <taxon>Chitinophagia</taxon>
        <taxon>Chitinophagales</taxon>
        <taxon>Chitinophagaceae</taxon>
        <taxon>Chitinophaga</taxon>
    </lineage>
</organism>
<feature type="compositionally biased region" description="Polar residues" evidence="1">
    <location>
        <begin position="30"/>
        <end position="42"/>
    </location>
</feature>
<gene>
    <name evidence="2" type="ORF">WJU22_15285</name>
</gene>
<proteinExistence type="predicted"/>
<keyword evidence="3" id="KW-1185">Reference proteome</keyword>
<dbReference type="EMBL" id="CP150096">
    <property type="protein sequence ID" value="WZN44261.1"/>
    <property type="molecule type" value="Genomic_DNA"/>
</dbReference>
<feature type="region of interest" description="Disordered" evidence="1">
    <location>
        <begin position="24"/>
        <end position="48"/>
    </location>
</feature>
<evidence type="ECO:0008006" key="4">
    <source>
        <dbReference type="Google" id="ProtNLM"/>
    </source>
</evidence>
<dbReference type="RefSeq" id="WP_341839051.1">
    <property type="nucleotide sequence ID" value="NZ_CP149792.1"/>
</dbReference>
<evidence type="ECO:0000313" key="3">
    <source>
        <dbReference type="Proteomes" id="UP001449657"/>
    </source>
</evidence>
<protein>
    <recommendedName>
        <fullName evidence="4">ZU5 domain-containing protein</fullName>
    </recommendedName>
</protein>
<dbReference type="Gene3D" id="2.60.220.30">
    <property type="match status" value="1"/>
</dbReference>
<accession>A0ABZ2Z0Q8</accession>
<dbReference type="Proteomes" id="UP001449657">
    <property type="component" value="Chromosome"/>
</dbReference>
<reference evidence="2 3" key="1">
    <citation type="submission" date="2024-03" db="EMBL/GenBank/DDBJ databases">
        <title>Chitinophaga caseinilytica sp. nov., a casein hydrolysing bacterium isolated from forest soil.</title>
        <authorList>
            <person name="Lee D.S."/>
            <person name="Han D.M."/>
            <person name="Baek J.H."/>
            <person name="Choi D.G."/>
            <person name="Jeon J.H."/>
            <person name="Jeon C.O."/>
        </authorList>
    </citation>
    <scope>NUCLEOTIDE SEQUENCE [LARGE SCALE GENOMIC DNA]</scope>
    <source>
        <strain evidence="2 3">KACC 19118</strain>
    </source>
</reference>
<evidence type="ECO:0000313" key="2">
    <source>
        <dbReference type="EMBL" id="WZN44261.1"/>
    </source>
</evidence>
<name>A0ABZ2Z0Q8_9BACT</name>
<sequence>MFQSNVFPYLLLFLFTGGTSCKKNPHATEPPQQQGIVTQQPKGTPVGENYTEMVGSAGGTVTSSDGLLEIEIPPGALTADTEIGIQPLRHTATSPIGKSYRLTPHGQTFKKSVTVRFNYWKYKDVLGSALAPEIAFQKESGEWVCTGGNVNDTARKIISVQTGHFSDWALIASMELSPVTKTLGVGKTVTLKAFRYVFPDVGEWLAPLSLPNAGTGKPKLIEKQYIRKWTLHGPGKLETKGSEAVYTAPASAPAHSTATISLELNVNGKQVLLISTIQIVTEGIHISIDGGEWQSYPGWAVKMDELFRFSMSNIRSSEDMPQIVFQWPENDKMKSDGLLFWSMDDEDRTDVNFEYDEPDFRRMWISIFDDGLRTFDSAGFLHVEETEESGTKYISGSFFIGKAGLLDRENGQQIKTGNINGTFKVQRRW</sequence>
<evidence type="ECO:0000256" key="1">
    <source>
        <dbReference type="SAM" id="MobiDB-lite"/>
    </source>
</evidence>